<dbReference type="Pfam" id="PF05057">
    <property type="entry name" value="DUF676"/>
    <property type="match status" value="1"/>
</dbReference>
<feature type="compositionally biased region" description="Polar residues" evidence="8">
    <location>
        <begin position="338"/>
        <end position="357"/>
    </location>
</feature>
<comment type="subcellular location">
    <subcellularLocation>
        <location evidence="2">Endoplasmic reticulum</location>
    </subcellularLocation>
    <subcellularLocation>
        <location evidence="3">Membrane</location>
    </subcellularLocation>
    <subcellularLocation>
        <location evidence="1">Mitochondrion</location>
    </subcellularLocation>
</comment>
<evidence type="ECO:0000256" key="4">
    <source>
        <dbReference type="ARBA" id="ARBA00007920"/>
    </source>
</evidence>
<feature type="domain" description="DUF676" evidence="9">
    <location>
        <begin position="49"/>
        <end position="182"/>
    </location>
</feature>
<evidence type="ECO:0000256" key="7">
    <source>
        <dbReference type="ARBA" id="ARBA00023136"/>
    </source>
</evidence>
<feature type="region of interest" description="Disordered" evidence="8">
    <location>
        <begin position="304"/>
        <end position="379"/>
    </location>
</feature>
<sequence>MPVWDVFNRKKSRKVQDEEPIEQTKQPFSTAGDYGLKELAEGDQAILDIVFVHGLTGNRETTWTYNKTLFWPRDLLAQELPNVRILTFGYDADIVGVLNTAGSNTIRDHGKSLAQDLSMRRVRTQTNDRPIIFVAHSLGGLVVEQALLIARGTSQPHVKSLLPSTVGIAFMGTPHLGSNKADWASPITRLSNLLRKTNQEIVAVLKPGSEMLANLQQEFHTMLEDRRRNEGKWVDIFCFYEEVAYPGIGEIVPRQSAILREYPNASIHQNHSDMTKFSGETDTGYVRVRDQLWLWVDAVNKNKKKPEVDTHVPQTQLEAEDAPQAAASEPRSSERSQQYDQNECSRANRQNERNPISSGGGAIFMGNVRAGRDFTYNQS</sequence>
<comment type="caution">
    <text evidence="10">The sequence shown here is derived from an EMBL/GenBank/DDBJ whole genome shotgun (WGS) entry which is preliminary data.</text>
</comment>
<keyword evidence="5" id="KW-0256">Endoplasmic reticulum</keyword>
<gene>
    <name evidence="10" type="ORF">K460DRAFT_354850</name>
</gene>
<evidence type="ECO:0000256" key="1">
    <source>
        <dbReference type="ARBA" id="ARBA00004173"/>
    </source>
</evidence>
<dbReference type="AlphaFoldDB" id="A0A9P4GGU9"/>
<name>A0A9P4GGU9_9PLEO</name>
<dbReference type="RefSeq" id="XP_040787552.1">
    <property type="nucleotide sequence ID" value="XM_040931827.1"/>
</dbReference>
<dbReference type="Proteomes" id="UP000800039">
    <property type="component" value="Unassembled WGS sequence"/>
</dbReference>
<dbReference type="GO" id="GO:0005739">
    <property type="term" value="C:mitochondrion"/>
    <property type="evidence" value="ECO:0007669"/>
    <property type="project" value="UniProtKB-SubCell"/>
</dbReference>
<proteinExistence type="inferred from homology"/>
<dbReference type="PANTHER" id="PTHR48182:SF2">
    <property type="entry name" value="PROTEIN SERAC1"/>
    <property type="match status" value="1"/>
</dbReference>
<dbReference type="OrthoDB" id="427518at2759"/>
<evidence type="ECO:0000313" key="10">
    <source>
        <dbReference type="EMBL" id="KAF1844989.1"/>
    </source>
</evidence>
<dbReference type="SUPFAM" id="SSF53474">
    <property type="entry name" value="alpha/beta-Hydrolases"/>
    <property type="match status" value="1"/>
</dbReference>
<evidence type="ECO:0000313" key="11">
    <source>
        <dbReference type="Proteomes" id="UP000800039"/>
    </source>
</evidence>
<evidence type="ECO:0000256" key="3">
    <source>
        <dbReference type="ARBA" id="ARBA00004370"/>
    </source>
</evidence>
<dbReference type="GO" id="GO:0016020">
    <property type="term" value="C:membrane"/>
    <property type="evidence" value="ECO:0007669"/>
    <property type="project" value="UniProtKB-SubCell"/>
</dbReference>
<evidence type="ECO:0000256" key="5">
    <source>
        <dbReference type="ARBA" id="ARBA00022824"/>
    </source>
</evidence>
<keyword evidence="7" id="KW-0472">Membrane</keyword>
<dbReference type="InterPro" id="IPR052374">
    <property type="entry name" value="SERAC1"/>
</dbReference>
<dbReference type="GO" id="GO:0005783">
    <property type="term" value="C:endoplasmic reticulum"/>
    <property type="evidence" value="ECO:0007669"/>
    <property type="project" value="UniProtKB-SubCell"/>
</dbReference>
<keyword evidence="6" id="KW-0496">Mitochondrion</keyword>
<evidence type="ECO:0000256" key="8">
    <source>
        <dbReference type="SAM" id="MobiDB-lite"/>
    </source>
</evidence>
<dbReference type="GeneID" id="63849079"/>
<dbReference type="PANTHER" id="PTHR48182">
    <property type="entry name" value="PROTEIN SERAC1"/>
    <property type="match status" value="1"/>
</dbReference>
<dbReference type="EMBL" id="ML976616">
    <property type="protein sequence ID" value="KAF1844989.1"/>
    <property type="molecule type" value="Genomic_DNA"/>
</dbReference>
<reference evidence="10" key="1">
    <citation type="submission" date="2020-01" db="EMBL/GenBank/DDBJ databases">
        <authorList>
            <consortium name="DOE Joint Genome Institute"/>
            <person name="Haridas S."/>
            <person name="Albert R."/>
            <person name="Binder M."/>
            <person name="Bloem J."/>
            <person name="Labutti K."/>
            <person name="Salamov A."/>
            <person name="Andreopoulos B."/>
            <person name="Baker S.E."/>
            <person name="Barry K."/>
            <person name="Bills G."/>
            <person name="Bluhm B.H."/>
            <person name="Cannon C."/>
            <person name="Castanera R."/>
            <person name="Culley D.E."/>
            <person name="Daum C."/>
            <person name="Ezra D."/>
            <person name="Gonzalez J.B."/>
            <person name="Henrissat B."/>
            <person name="Kuo A."/>
            <person name="Liang C."/>
            <person name="Lipzen A."/>
            <person name="Lutzoni F."/>
            <person name="Magnuson J."/>
            <person name="Mondo S."/>
            <person name="Nolan M."/>
            <person name="Ohm R."/>
            <person name="Pangilinan J."/>
            <person name="Park H.-J."/>
            <person name="Ramirez L."/>
            <person name="Alfaro M."/>
            <person name="Sun H."/>
            <person name="Tritt A."/>
            <person name="Yoshinaga Y."/>
            <person name="Zwiers L.-H."/>
            <person name="Turgeon B.G."/>
            <person name="Goodwin S.B."/>
            <person name="Spatafora J.W."/>
            <person name="Crous P.W."/>
            <person name="Grigoriev I.V."/>
        </authorList>
    </citation>
    <scope>NUCLEOTIDE SEQUENCE</scope>
    <source>
        <strain evidence="10">CBS 394.84</strain>
    </source>
</reference>
<organism evidence="10 11">
    <name type="scientific">Cucurbitaria berberidis CBS 394.84</name>
    <dbReference type="NCBI Taxonomy" id="1168544"/>
    <lineage>
        <taxon>Eukaryota</taxon>
        <taxon>Fungi</taxon>
        <taxon>Dikarya</taxon>
        <taxon>Ascomycota</taxon>
        <taxon>Pezizomycotina</taxon>
        <taxon>Dothideomycetes</taxon>
        <taxon>Pleosporomycetidae</taxon>
        <taxon>Pleosporales</taxon>
        <taxon>Pleosporineae</taxon>
        <taxon>Cucurbitariaceae</taxon>
        <taxon>Cucurbitaria</taxon>
    </lineage>
</organism>
<keyword evidence="11" id="KW-1185">Reference proteome</keyword>
<dbReference type="Gene3D" id="3.40.50.1820">
    <property type="entry name" value="alpha/beta hydrolase"/>
    <property type="match status" value="1"/>
</dbReference>
<accession>A0A9P4GGU9</accession>
<dbReference type="InterPro" id="IPR029058">
    <property type="entry name" value="AB_hydrolase_fold"/>
</dbReference>
<comment type="similarity">
    <text evidence="4">Belongs to the putative lipase ROG1 family.</text>
</comment>
<protein>
    <recommendedName>
        <fullName evidence="9">DUF676 domain-containing protein</fullName>
    </recommendedName>
</protein>
<evidence type="ECO:0000256" key="2">
    <source>
        <dbReference type="ARBA" id="ARBA00004240"/>
    </source>
</evidence>
<dbReference type="InterPro" id="IPR007751">
    <property type="entry name" value="DUF676_lipase-like"/>
</dbReference>
<evidence type="ECO:0000256" key="6">
    <source>
        <dbReference type="ARBA" id="ARBA00023128"/>
    </source>
</evidence>
<evidence type="ECO:0000259" key="9">
    <source>
        <dbReference type="Pfam" id="PF05057"/>
    </source>
</evidence>